<dbReference type="InterPro" id="IPR050188">
    <property type="entry name" value="RluA_PseudoU_synthase"/>
</dbReference>
<dbReference type="PANTHER" id="PTHR21600">
    <property type="entry name" value="MITOCHONDRIAL RNA PSEUDOURIDINE SYNTHASE"/>
    <property type="match status" value="1"/>
</dbReference>
<feature type="domain" description="Pseudouridine synthase RsuA/RluA-like" evidence="2">
    <location>
        <begin position="49"/>
        <end position="226"/>
    </location>
</feature>
<proteinExistence type="predicted"/>
<dbReference type="SUPFAM" id="SSF55120">
    <property type="entry name" value="Pseudouridine synthase"/>
    <property type="match status" value="1"/>
</dbReference>
<dbReference type="AlphaFoldDB" id="A0A6A1W1Q1"/>
<dbReference type="GO" id="GO:0009982">
    <property type="term" value="F:pseudouridine synthase activity"/>
    <property type="evidence" value="ECO:0007669"/>
    <property type="project" value="InterPro"/>
</dbReference>
<evidence type="ECO:0000256" key="1">
    <source>
        <dbReference type="ARBA" id="ARBA00000073"/>
    </source>
</evidence>
<dbReference type="GO" id="GO:0000455">
    <property type="term" value="P:enzyme-directed rRNA pseudouridine synthesis"/>
    <property type="evidence" value="ECO:0007669"/>
    <property type="project" value="TreeGrafter"/>
</dbReference>
<evidence type="ECO:0000313" key="4">
    <source>
        <dbReference type="Proteomes" id="UP000516437"/>
    </source>
</evidence>
<dbReference type="InterPro" id="IPR006145">
    <property type="entry name" value="PsdUridine_synth_RsuA/RluA"/>
</dbReference>
<accession>A0A6A1W1Q1</accession>
<dbReference type="InterPro" id="IPR006224">
    <property type="entry name" value="PsdUridine_synth_RluA-like_CS"/>
</dbReference>
<comment type="catalytic activity">
    <reaction evidence="1">
        <text>a uridine in RNA = a pseudouridine in RNA</text>
        <dbReference type="Rhea" id="RHEA:48348"/>
        <dbReference type="Rhea" id="RHEA-COMP:12068"/>
        <dbReference type="Rhea" id="RHEA-COMP:12069"/>
        <dbReference type="ChEBI" id="CHEBI:65314"/>
        <dbReference type="ChEBI" id="CHEBI:65315"/>
    </reaction>
</comment>
<name>A0A6A1W1Q1_9ROSI</name>
<keyword evidence="4" id="KW-1185">Reference proteome</keyword>
<dbReference type="Proteomes" id="UP000516437">
    <property type="component" value="Chromosome 3"/>
</dbReference>
<dbReference type="PANTHER" id="PTHR21600:SF88">
    <property type="entry name" value="RNA PSEUDOURIDINE SYNTHASE 5"/>
    <property type="match status" value="1"/>
</dbReference>
<gene>
    <name evidence="3" type="ORF">CJ030_MR3G014533</name>
</gene>
<protein>
    <submittedName>
        <fullName evidence="3">RNA pseudouridine synthase 5</fullName>
    </submittedName>
</protein>
<dbReference type="OrthoDB" id="428658at2759"/>
<dbReference type="CDD" id="cd02869">
    <property type="entry name" value="PseudoU_synth_RluA_like"/>
    <property type="match status" value="1"/>
</dbReference>
<dbReference type="Pfam" id="PF00849">
    <property type="entry name" value="PseudoU_synth_2"/>
    <property type="match status" value="1"/>
</dbReference>
<dbReference type="Gene3D" id="3.30.2350.10">
    <property type="entry name" value="Pseudouridine synthase"/>
    <property type="match status" value="1"/>
</dbReference>
<reference evidence="3 4" key="1">
    <citation type="journal article" date="2019" name="Plant Biotechnol. J.">
        <title>The red bayberry genome and genetic basis of sex determination.</title>
        <authorList>
            <person name="Jia H.M."/>
            <person name="Jia H.J."/>
            <person name="Cai Q.L."/>
            <person name="Wang Y."/>
            <person name="Zhao H.B."/>
            <person name="Yang W.F."/>
            <person name="Wang G.Y."/>
            <person name="Li Y.H."/>
            <person name="Zhan D.L."/>
            <person name="Shen Y.T."/>
            <person name="Niu Q.F."/>
            <person name="Chang L."/>
            <person name="Qiu J."/>
            <person name="Zhao L."/>
            <person name="Xie H.B."/>
            <person name="Fu W.Y."/>
            <person name="Jin J."/>
            <person name="Li X.W."/>
            <person name="Jiao Y."/>
            <person name="Zhou C.C."/>
            <person name="Tu T."/>
            <person name="Chai C.Y."/>
            <person name="Gao J.L."/>
            <person name="Fan L.J."/>
            <person name="van de Weg E."/>
            <person name="Wang J.Y."/>
            <person name="Gao Z.S."/>
        </authorList>
    </citation>
    <scope>NUCLEOTIDE SEQUENCE [LARGE SCALE GENOMIC DNA]</scope>
    <source>
        <tissue evidence="3">Leaves</tissue>
    </source>
</reference>
<evidence type="ECO:0000313" key="3">
    <source>
        <dbReference type="EMBL" id="KAB1218057.1"/>
    </source>
</evidence>
<dbReference type="EMBL" id="RXIC02000021">
    <property type="protein sequence ID" value="KAB1218057.1"/>
    <property type="molecule type" value="Genomic_DNA"/>
</dbReference>
<dbReference type="GO" id="GO:0003723">
    <property type="term" value="F:RNA binding"/>
    <property type="evidence" value="ECO:0007669"/>
    <property type="project" value="InterPro"/>
</dbReference>
<sequence length="315" mass="34925">MSLIEFYFSKYKNSAPRLGVGSELVYHRLPWREPDAPYLLDILYEDEDMIALSKPSGLQVLPGGLFQQRTALRQLQWRATKQSSSPSCQEPQPVPVHRLGRGTSGILLCAKTYLAKTQLAAYFADGTSLVEVNRNTNMEICGVRKILKIYRALVTGILDKDKVMIKQPIGMVKYPGVARGLYVASSSGKPALSKVDVLERDMQGNNTLIQVEIQSGRPHQIRIHLSFIGHPLLGDPLYVDGGQPKGFDPEYVEESFANDGGYQRPTKPVPGDCGYYLHAHQLVLSHPTTNQVIKITAPLPSVLQTQEEAKANNNN</sequence>
<dbReference type="PROSITE" id="PS01129">
    <property type="entry name" value="PSI_RLU"/>
    <property type="match status" value="1"/>
</dbReference>
<organism evidence="3 4">
    <name type="scientific">Morella rubra</name>
    <name type="common">Chinese bayberry</name>
    <dbReference type="NCBI Taxonomy" id="262757"/>
    <lineage>
        <taxon>Eukaryota</taxon>
        <taxon>Viridiplantae</taxon>
        <taxon>Streptophyta</taxon>
        <taxon>Embryophyta</taxon>
        <taxon>Tracheophyta</taxon>
        <taxon>Spermatophyta</taxon>
        <taxon>Magnoliopsida</taxon>
        <taxon>eudicotyledons</taxon>
        <taxon>Gunneridae</taxon>
        <taxon>Pentapetalae</taxon>
        <taxon>rosids</taxon>
        <taxon>fabids</taxon>
        <taxon>Fagales</taxon>
        <taxon>Myricaceae</taxon>
        <taxon>Morella</taxon>
    </lineage>
</organism>
<dbReference type="InterPro" id="IPR020103">
    <property type="entry name" value="PsdUridine_synth_cat_dom_sf"/>
</dbReference>
<comment type="caution">
    <text evidence="3">The sequence shown here is derived from an EMBL/GenBank/DDBJ whole genome shotgun (WGS) entry which is preliminary data.</text>
</comment>
<evidence type="ECO:0000259" key="2">
    <source>
        <dbReference type="Pfam" id="PF00849"/>
    </source>
</evidence>